<dbReference type="FunFam" id="2.60.40.60:FF:000020">
    <property type="entry name" value="Dachsous cadherin-related 1b"/>
    <property type="match status" value="9"/>
</dbReference>
<feature type="domain" description="Cadherin" evidence="16">
    <location>
        <begin position="1893"/>
        <end position="2006"/>
    </location>
</feature>
<feature type="compositionally biased region" description="Low complexity" evidence="14">
    <location>
        <begin position="984"/>
        <end position="993"/>
    </location>
</feature>
<feature type="domain" description="Cadherin" evidence="16">
    <location>
        <begin position="232"/>
        <end position="338"/>
    </location>
</feature>
<keyword evidence="5" id="KW-0732">Signal</keyword>
<dbReference type="EMBL" id="JAFIRN010000005">
    <property type="protein sequence ID" value="KAG5848463.1"/>
    <property type="molecule type" value="Genomic_DNA"/>
</dbReference>
<keyword evidence="7 13" id="KW-0106">Calcium</keyword>
<feature type="domain" description="Cadherin" evidence="16">
    <location>
        <begin position="2755"/>
        <end position="2861"/>
    </location>
</feature>
<dbReference type="InterPro" id="IPR002126">
    <property type="entry name" value="Cadherin-like_dom"/>
</dbReference>
<feature type="domain" description="Cadherin" evidence="16">
    <location>
        <begin position="1414"/>
        <end position="1474"/>
    </location>
</feature>
<feature type="domain" description="Cadherin" evidence="16">
    <location>
        <begin position="449"/>
        <end position="553"/>
    </location>
</feature>
<dbReference type="PROSITE" id="PS50268">
    <property type="entry name" value="CADHERIN_2"/>
    <property type="match status" value="26"/>
</dbReference>
<evidence type="ECO:0000256" key="14">
    <source>
        <dbReference type="SAM" id="MobiDB-lite"/>
    </source>
</evidence>
<evidence type="ECO:0000256" key="15">
    <source>
        <dbReference type="SAM" id="Phobius"/>
    </source>
</evidence>
<dbReference type="GO" id="GO:0007163">
    <property type="term" value="P:establishment or maintenance of cell polarity"/>
    <property type="evidence" value="ECO:0007669"/>
    <property type="project" value="UniProtKB-ARBA"/>
</dbReference>
<evidence type="ECO:0000256" key="1">
    <source>
        <dbReference type="ARBA" id="ARBA00004251"/>
    </source>
</evidence>
<comment type="caution">
    <text evidence="17">The sequence shown here is derived from an EMBL/GenBank/DDBJ whole genome shotgun (WGS) entry which is preliminary data.</text>
</comment>
<evidence type="ECO:0000256" key="7">
    <source>
        <dbReference type="ARBA" id="ARBA00022837"/>
    </source>
</evidence>
<feature type="domain" description="Cadherin" evidence="16">
    <location>
        <begin position="767"/>
        <end position="869"/>
    </location>
</feature>
<proteinExistence type="predicted"/>
<feature type="domain" description="Cadherin" evidence="16">
    <location>
        <begin position="554"/>
        <end position="661"/>
    </location>
</feature>
<feature type="region of interest" description="Disordered" evidence="14">
    <location>
        <begin position="3215"/>
        <end position="3244"/>
    </location>
</feature>
<dbReference type="PANTHER" id="PTHR24026">
    <property type="entry name" value="FAT ATYPICAL CADHERIN-RELATED"/>
    <property type="match status" value="1"/>
</dbReference>
<evidence type="ECO:0000256" key="2">
    <source>
        <dbReference type="ARBA" id="ARBA00022475"/>
    </source>
</evidence>
<feature type="domain" description="Cadherin" evidence="16">
    <location>
        <begin position="1995"/>
        <end position="2097"/>
    </location>
</feature>
<accession>A0A9D3MIX6</accession>
<feature type="domain" description="Cadherin" evidence="16">
    <location>
        <begin position="20"/>
        <end position="119"/>
    </location>
</feature>
<keyword evidence="2" id="KW-1003">Cell membrane</keyword>
<feature type="domain" description="Cadherin" evidence="16">
    <location>
        <begin position="2222"/>
        <end position="2311"/>
    </location>
</feature>
<dbReference type="FunFam" id="2.60.40.60:FF:000263">
    <property type="entry name" value="LOW QUALITY PROTEIN: protocadherin-23"/>
    <property type="match status" value="1"/>
</dbReference>
<dbReference type="GO" id="GO:0005886">
    <property type="term" value="C:plasma membrane"/>
    <property type="evidence" value="ECO:0007669"/>
    <property type="project" value="UniProtKB-SubCell"/>
</dbReference>
<keyword evidence="18" id="KW-1185">Reference proteome</keyword>
<evidence type="ECO:0000256" key="9">
    <source>
        <dbReference type="ARBA" id="ARBA00022989"/>
    </source>
</evidence>
<evidence type="ECO:0000256" key="5">
    <source>
        <dbReference type="ARBA" id="ARBA00022729"/>
    </source>
</evidence>
<dbReference type="FunFam" id="2.60.40.60:FF:000007">
    <property type="entry name" value="Protocadherin alpha 2"/>
    <property type="match status" value="1"/>
</dbReference>
<dbReference type="SUPFAM" id="SSF49313">
    <property type="entry name" value="Cadherin-like"/>
    <property type="match status" value="27"/>
</dbReference>
<dbReference type="FunFam" id="2.60.40.60:FF:000140">
    <property type="entry name" value="Dachsous cadherin-related 1"/>
    <property type="match status" value="1"/>
</dbReference>
<dbReference type="FunFam" id="2.60.40.60:FF:000116">
    <property type="entry name" value="Dachsous cadherin-related 2"/>
    <property type="match status" value="1"/>
</dbReference>
<gene>
    <name evidence="17" type="ORF">ANANG_G00098720</name>
</gene>
<evidence type="ECO:0000313" key="18">
    <source>
        <dbReference type="Proteomes" id="UP001044222"/>
    </source>
</evidence>
<dbReference type="Pfam" id="PF00028">
    <property type="entry name" value="Cadherin"/>
    <property type="match status" value="22"/>
</dbReference>
<comment type="subcellular location">
    <subcellularLocation>
        <location evidence="1">Cell membrane</location>
        <topology evidence="1">Single-pass type I membrane protein</topology>
    </subcellularLocation>
</comment>
<feature type="domain" description="Cadherin" evidence="16">
    <location>
        <begin position="1579"/>
        <end position="1683"/>
    </location>
</feature>
<dbReference type="InterPro" id="IPR015919">
    <property type="entry name" value="Cadherin-like_sf"/>
</dbReference>
<feature type="domain" description="Cadherin" evidence="16">
    <location>
        <begin position="2312"/>
        <end position="2416"/>
    </location>
</feature>
<keyword evidence="12" id="KW-0325">Glycoprotein</keyword>
<keyword evidence="11" id="KW-1015">Disulfide bond</keyword>
<keyword evidence="8" id="KW-0130">Cell adhesion</keyword>
<feature type="domain" description="Cadherin" evidence="16">
    <location>
        <begin position="2417"/>
        <end position="2532"/>
    </location>
</feature>
<dbReference type="GO" id="GO:0005509">
    <property type="term" value="F:calcium ion binding"/>
    <property type="evidence" value="ECO:0007669"/>
    <property type="project" value="UniProtKB-UniRule"/>
</dbReference>
<dbReference type="Proteomes" id="UP001044222">
    <property type="component" value="Unassembled WGS sequence"/>
</dbReference>
<evidence type="ECO:0000256" key="4">
    <source>
        <dbReference type="ARBA" id="ARBA00022692"/>
    </source>
</evidence>
<keyword evidence="3" id="KW-0245">EGF-like domain</keyword>
<dbReference type="SMART" id="SM00112">
    <property type="entry name" value="CA"/>
    <property type="match status" value="26"/>
</dbReference>
<feature type="domain" description="Cadherin" evidence="16">
    <location>
        <begin position="870"/>
        <end position="1050"/>
    </location>
</feature>
<evidence type="ECO:0000256" key="8">
    <source>
        <dbReference type="ARBA" id="ARBA00022889"/>
    </source>
</evidence>
<reference evidence="17" key="1">
    <citation type="submission" date="2021-01" db="EMBL/GenBank/DDBJ databases">
        <title>A chromosome-scale assembly of European eel, Anguilla anguilla.</title>
        <authorList>
            <person name="Henkel C."/>
            <person name="Jong-Raadsen S.A."/>
            <person name="Dufour S."/>
            <person name="Weltzien F.-A."/>
            <person name="Palstra A.P."/>
            <person name="Pelster B."/>
            <person name="Spaink H.P."/>
            <person name="Van Den Thillart G.E."/>
            <person name="Jansen H."/>
            <person name="Zahm M."/>
            <person name="Klopp C."/>
            <person name="Cedric C."/>
            <person name="Louis A."/>
            <person name="Berthelot C."/>
            <person name="Parey E."/>
            <person name="Roest Crollius H."/>
            <person name="Montfort J."/>
            <person name="Robinson-Rechavi M."/>
            <person name="Bucao C."/>
            <person name="Bouchez O."/>
            <person name="Gislard M."/>
            <person name="Lluch J."/>
            <person name="Milhes M."/>
            <person name="Lampietro C."/>
            <person name="Lopez Roques C."/>
            <person name="Donnadieu C."/>
            <person name="Braasch I."/>
            <person name="Desvignes T."/>
            <person name="Postlethwait J."/>
            <person name="Bobe J."/>
            <person name="Guiguen Y."/>
            <person name="Dirks R."/>
        </authorList>
    </citation>
    <scope>NUCLEOTIDE SEQUENCE</scope>
    <source>
        <strain evidence="17">Tag_6206</strain>
        <tissue evidence="17">Liver</tissue>
    </source>
</reference>
<keyword evidence="10 15" id="KW-0472">Membrane</keyword>
<dbReference type="Gene3D" id="2.60.40.60">
    <property type="entry name" value="Cadherins"/>
    <property type="match status" value="27"/>
</dbReference>
<feature type="domain" description="Cadherin" evidence="16">
    <location>
        <begin position="662"/>
        <end position="766"/>
    </location>
</feature>
<feature type="transmembrane region" description="Helical" evidence="15">
    <location>
        <begin position="2869"/>
        <end position="2890"/>
    </location>
</feature>
<feature type="compositionally biased region" description="Low complexity" evidence="14">
    <location>
        <begin position="3156"/>
        <end position="3169"/>
    </location>
</feature>
<dbReference type="InterPro" id="IPR020894">
    <property type="entry name" value="Cadherin_CS"/>
</dbReference>
<feature type="domain" description="Cadherin" evidence="16">
    <location>
        <begin position="2533"/>
        <end position="2641"/>
    </location>
</feature>
<keyword evidence="4 15" id="KW-0812">Transmembrane</keyword>
<dbReference type="PROSITE" id="PS00232">
    <property type="entry name" value="CADHERIN_1"/>
    <property type="match status" value="12"/>
</dbReference>
<evidence type="ECO:0000256" key="3">
    <source>
        <dbReference type="ARBA" id="ARBA00022536"/>
    </source>
</evidence>
<feature type="domain" description="Cadherin" evidence="16">
    <location>
        <begin position="2098"/>
        <end position="2202"/>
    </location>
</feature>
<feature type="domain" description="Cadherin" evidence="16">
    <location>
        <begin position="2649"/>
        <end position="2754"/>
    </location>
</feature>
<evidence type="ECO:0000256" key="12">
    <source>
        <dbReference type="ARBA" id="ARBA00023180"/>
    </source>
</evidence>
<evidence type="ECO:0000313" key="17">
    <source>
        <dbReference type="EMBL" id="KAG5848463.1"/>
    </source>
</evidence>
<feature type="compositionally biased region" description="Polar residues" evidence="14">
    <location>
        <begin position="3215"/>
        <end position="3228"/>
    </location>
</feature>
<dbReference type="FunFam" id="2.60.40.60:FF:000058">
    <property type="entry name" value="FAT atypical cadherin 3"/>
    <property type="match status" value="1"/>
</dbReference>
<sequence>MSFTCLTCEKQRVETRSSAQVYNLSLSIEEGLPAGTVVGGIRDGLPEDIPSSGFFISESRDSYVFKDLEIDGDTGIITTALVLDRESTDEYDFVAATLTGEVIKVNIVVRDVNDHSPVFTTEIVQLNISEQSPPGTKFELEGAHDQDEGEYGIQGYRIPESTIGELFKVEYRSGGESLFNLDLVLSDRLDRELRDLYTFTIEAFDGGIPQRTGTLQVQVHVLDENDNAPVFSQREYHASIWENAPISSTVCQVSAADLDLGENGRITYEINRRQSDPNELFSIDHTTGIISVNKPLDYEVQPFHELIIRAGDNGAQPEYSSALVVVKVRDFNDNSPTINIMFLSESGEAEVSEGAAVGEYVARISVSDPDLGEADVVRVSLEGGDGKFALKPSDGFLYSLCVEGELDREEVDLYALRIVASDFGAPPLQSERTFVIRVRDLNDCPPVFEKDKYVLNVSEDTFQGSAILQVLAKDQDEGLNSVVQYSIVNSEQDYLIDIDPNSGLITTAVGLDHEREAEIRFSVVAVDRGAPPLSATTSVIVHVEDINDNQPVFEKQLYNVSLPEHTPIGTCFLQVTATDADSGELGRVTYSLYRGLDSFDKHPVFLIHPDSGEICVSEDIDREAGLVNYDILVKAEDQGGLSTQTYVHIEVEDLNDNRPVFSPESYVTSVSSHAQPGTELVNVIAADRDSGTHGQVSYELLSGDLSSLFSVDKSTGVVYLASTLTHLGTASVKLSISARDGVGLSSARPATITIDILSSALAPAVFRRSRYSFSVPEDSPVGTPVGTVQADSPENSLETLSYRISSGDPQGLFHVHPTSGLISTSKALDHESQPRVLLTLQSQTDSSPVQSSTQVNVTITDVNDNPPVFPRDEDAITVSQSTAPGTALFIARARDRDSGANGRVRYSLRTEGSGTEAGPFAVDPRLGTVWLNRACPRTGGPGTPFGSWRRTEGLRRYRRPRRASPLPWTARRPRTPWPSRRWRTSPSLGPLPSGTPESGWLFLSRSLDHETTPLYRFGVLATAREGAYVLSATTTVTVIVLDENDNAPVFTRDAYFFTVQEGPAPRGLIGTVKATDRDSEKNSQLSYILLSDGKHFRINSNTGEISNWVALDREAHTHHTLKVLVTDHGFPRLNATAAVHILVTDVNDNPPQFLHVPASKEINVQIWAGLPAGSVVTTMFAKDLDAGENGTVMFSLTSDDFGLFEIDSQSGEIRTTGDISQPRTQYTLTVIARDNGPAPLEDVAVVHLQVHPSEGAGGGAVSLAYLRLSVREDCQPGTVVGSVGSPERPRGTLYSIAEGDGSLHFGIDRSSGDLYVSRELDHEATPRYLLKVQAEDGGLPSARGGPAPVFVSVAVEDVNDHTPWFADDVIVFGLEENPHWGRRCTPSMPRTGTGAGGTATCVTPSWGDGAELPFRIDPLTGTLTVSGPVDRERTPSVVFTVTATDQALLASDRRSGTLTAHVFLLDANDNAPAFASSGAARVLEDAEPGSLVHRLVAKDDDLGENALVTYAILSGNEEGLFTLEESTGLLHLAAPLDYESSTSHVMVVQATDHGLPRLSSTQTLTVSVLDVNDQAPVFERTVYNATVMENRDPGEPVIQVTASDGDSEENAAVRYSLLPGPGFELFSIDSHTGEISTTSQLDRERHQMFALRVLAQDSGIQPLSSTATVLCSMLDENDNAPEFMQPSFLIRIPENLPPGHLHTAQAADPDAGANGTVLYSIQGEDIEDFFTINATSGAISTLKSLDREKRSNYTLIIKAEDQGPAPRSSTAPLHVLVLDENDHSPTFSQKSYQASIREGLPAGSEVIRLTATDGDEGPNGEVTFSLTEETLGAFAVDGSSGVVRTTRPLDHETRSRYTFWASATDGGTRGPRSSVASVTVNVEDVNDNAPVCGRSPLSAQVAAETAPNQTVATVRALDGDLGENGTVVFALSEPDAVFEVGEETGEVRLKTALPSGFFGVRLLRVVVSDRGTPALSSTCLVLIHLQGEEEGLKFTEDVYEVAIPENSQTGSWVANVVAADQNPDGRSVEYSIFSGNEDGAFAIDARDGDILVKDQSRLDFEERTRVHLVVLADDGRQTAHCRVAIALLDVNDNPPTFEQRYYKSAVWEGQIPNTYVMQVFALDADSGLHGQVEYSILSGNQNNAFIIDSTRGILATNAVLDREVVPSYKLVLQAVDRGSPPLTGTATTRIQVVDVNDNSPSIPPWSRRCTFVTSFCLIRFVDLPAGYIVTQVAANDVDLSSVLTYGFAEQGSGGGRFAIDPFTGVITLTQSLDREESSNYTLRVQASDSLHQTEAEVTVKVLDVNDNPPLFSKEAYQVVLSELSSVDTFVLALSATDRDSGLNGRVSYRLLTSPLKGFYIHAENGSLFTNKPLTHLTNGNAIQLMVEARDGGDPPLSTVTSVDVSVQDTNDHAPRFQRASYQVTVSEDTPVGSTLLLLQADDQDWAPDSSRVDYAITGGNQERRFCLEVGVVQTETRQTTVARLVLCSTLDRETAESHALTVTATDRGSPPLNGSAAVTVTVLDVNDNAPEFGSSEYHTQVNECSPPGTSLVRLSAHDPDEGPNAQVRYDIISGNSRGLFRLDPLTGIVEVNQSLDYEEDVRFTLTVRASDGNGDGSGGGNVAFAVLYISVLDENDNSPYFPFPIVNCSVLENQPTFSLVCTVHAIDRDAGPYGRLTYSILGPCFLDYGSGSPDRKDAFAIDPLTGDIHTRQTFDYEQEHEYCFLVEARDKGDQTATARVQILIEGVDEFSPVFTRQQYLFHLPEFAKAGQSIGQVSATDHDTGQDGLLEYTLARSYPFFSINRTSGIVYLSAPVYRRQGSVAGEELVDFLVIASSPKMDSRSASCLVIVNISSSAEVPLAMSLHAQTISLSASLVVLLLLLIAFIVLVLRFKRRETTTKQGPPPETSSLTHRQDAFDKEVINHDAINGISLQDLSGLVDIRVKRELVNPYRHSDSSGRGSAEGETAEDEEIQMINEHLLQKSAGYTPSLGPSRVPDFRVPRDSVPASCVAEEEDVTEPVSMVAVGTESSESLHNFLEEGGGEEMLSRPLDLRDRDRARVVGYASEGEAQVGVAVGGSLTSLVCTEDELQGNYSWDYLLGWEPRFQPLASVFSDIGLLSDEEVEEEQEQGRGGAVEIRRQLRPPPLITSMARPGIRSVPPRMPPSRVAPTMTRMPSFPKYSYSPLARNTGLTPSTMTPSFSPALSLLNMRTPSASPVVSETGLSTTPTRPCPHPSCIRDGEIQV</sequence>
<feature type="domain" description="Cadherin" evidence="16">
    <location>
        <begin position="1262"/>
        <end position="1365"/>
    </location>
</feature>
<keyword evidence="6" id="KW-0677">Repeat</keyword>
<dbReference type="GO" id="GO:0007156">
    <property type="term" value="P:homophilic cell adhesion via plasma membrane adhesion molecules"/>
    <property type="evidence" value="ECO:0007669"/>
    <property type="project" value="InterPro"/>
</dbReference>
<feature type="region of interest" description="Disordered" evidence="14">
    <location>
        <begin position="965"/>
        <end position="993"/>
    </location>
</feature>
<feature type="domain" description="Cadherin" evidence="16">
    <location>
        <begin position="120"/>
        <end position="231"/>
    </location>
</feature>
<dbReference type="FunFam" id="2.60.40.60:FF:000104">
    <property type="entry name" value="cadherin-23 isoform X1"/>
    <property type="match status" value="1"/>
</dbReference>
<evidence type="ECO:0000256" key="13">
    <source>
        <dbReference type="PROSITE-ProRule" id="PRU00043"/>
    </source>
</evidence>
<feature type="domain" description="Cadherin" evidence="16">
    <location>
        <begin position="1474"/>
        <end position="1578"/>
    </location>
</feature>
<evidence type="ECO:0000256" key="11">
    <source>
        <dbReference type="ARBA" id="ARBA00023157"/>
    </source>
</evidence>
<dbReference type="FunFam" id="2.60.40.60:FF:000080">
    <property type="entry name" value="FAT atypical cadherin 1"/>
    <property type="match status" value="1"/>
</dbReference>
<protein>
    <recommendedName>
        <fullName evidence="16">Cadherin domain-containing protein</fullName>
    </recommendedName>
</protein>
<dbReference type="FunFam" id="2.60.40.60:FF:000102">
    <property type="entry name" value="Dachsous cadherin-related 1b"/>
    <property type="match status" value="1"/>
</dbReference>
<dbReference type="FunFam" id="2.60.40.60:FF:000181">
    <property type="entry name" value="Predicted protein"/>
    <property type="match status" value="1"/>
</dbReference>
<organism evidence="17 18">
    <name type="scientific">Anguilla anguilla</name>
    <name type="common">European freshwater eel</name>
    <name type="synonym">Muraena anguilla</name>
    <dbReference type="NCBI Taxonomy" id="7936"/>
    <lineage>
        <taxon>Eukaryota</taxon>
        <taxon>Metazoa</taxon>
        <taxon>Chordata</taxon>
        <taxon>Craniata</taxon>
        <taxon>Vertebrata</taxon>
        <taxon>Euteleostomi</taxon>
        <taxon>Actinopterygii</taxon>
        <taxon>Neopterygii</taxon>
        <taxon>Teleostei</taxon>
        <taxon>Anguilliformes</taxon>
        <taxon>Anguillidae</taxon>
        <taxon>Anguilla</taxon>
    </lineage>
</organism>
<dbReference type="GO" id="GO:0009653">
    <property type="term" value="P:anatomical structure morphogenesis"/>
    <property type="evidence" value="ECO:0007669"/>
    <property type="project" value="UniProtKB-ARBA"/>
</dbReference>
<dbReference type="CDD" id="cd11304">
    <property type="entry name" value="Cadherin_repeat"/>
    <property type="match status" value="26"/>
</dbReference>
<dbReference type="FunFam" id="2.60.40.60:FF:000226">
    <property type="entry name" value="Dachsous, isoform B"/>
    <property type="match status" value="1"/>
</dbReference>
<evidence type="ECO:0000259" key="16">
    <source>
        <dbReference type="PROSITE" id="PS50268"/>
    </source>
</evidence>
<feature type="domain" description="Cadherin" evidence="16">
    <location>
        <begin position="1684"/>
        <end position="1787"/>
    </location>
</feature>
<feature type="domain" description="Cadherin" evidence="16">
    <location>
        <begin position="1051"/>
        <end position="1153"/>
    </location>
</feature>
<evidence type="ECO:0000256" key="6">
    <source>
        <dbReference type="ARBA" id="ARBA00022737"/>
    </source>
</evidence>
<feature type="domain" description="Cadherin" evidence="16">
    <location>
        <begin position="343"/>
        <end position="448"/>
    </location>
</feature>
<name>A0A9D3MIX6_ANGAN</name>
<evidence type="ECO:0000256" key="10">
    <source>
        <dbReference type="ARBA" id="ARBA00023136"/>
    </source>
</evidence>
<keyword evidence="9 15" id="KW-1133">Transmembrane helix</keyword>
<dbReference type="PANTHER" id="PTHR24026:SF136">
    <property type="entry name" value="PROTOCADHERIN-23"/>
    <property type="match status" value="1"/>
</dbReference>
<feature type="domain" description="Cadherin" evidence="16">
    <location>
        <begin position="1788"/>
        <end position="1892"/>
    </location>
</feature>
<feature type="region of interest" description="Disordered" evidence="14">
    <location>
        <begin position="3124"/>
        <end position="3172"/>
    </location>
</feature>
<feature type="domain" description="Cadherin" evidence="16">
    <location>
        <begin position="1158"/>
        <end position="1250"/>
    </location>
</feature>
<dbReference type="PRINTS" id="PR00205">
    <property type="entry name" value="CADHERIN"/>
</dbReference>